<keyword evidence="1" id="KW-0863">Zinc-finger</keyword>
<name>A0AAD4G959_BOLED</name>
<evidence type="ECO:0000259" key="2">
    <source>
        <dbReference type="PROSITE" id="PS50157"/>
    </source>
</evidence>
<keyword evidence="1" id="KW-0862">Zinc</keyword>
<dbReference type="Gene3D" id="3.30.160.60">
    <property type="entry name" value="Classic Zinc Finger"/>
    <property type="match status" value="1"/>
</dbReference>
<protein>
    <recommendedName>
        <fullName evidence="2">C2H2-type domain-containing protein</fullName>
    </recommendedName>
</protein>
<sequence length="207" mass="23149">MTERTEDVHADEVFGQCFPLMTPVFNSVGEMISLSDVQDLQPLSSNVFEPWMMPAFPEGSPLCDEVIRAFTAERMPWDVLSPLGPGFERQSISQSVYEDPNDATLVCQWCDNGSPCNMPYSPGKNQKHSIAQHFNKVHHLSVGGKLPQRCLWLGCTKELKQESLVRHILTVHLRVKSACEGCGTSFARPDSLQRHMKKSCGAGNEER</sequence>
<reference evidence="3" key="2">
    <citation type="journal article" date="2020" name="Nat. Commun.">
        <title>Large-scale genome sequencing of mycorrhizal fungi provides insights into the early evolution of symbiotic traits.</title>
        <authorList>
            <person name="Miyauchi S."/>
            <person name="Kiss E."/>
            <person name="Kuo A."/>
            <person name="Drula E."/>
            <person name="Kohler A."/>
            <person name="Sanchez-Garcia M."/>
            <person name="Morin E."/>
            <person name="Andreopoulos B."/>
            <person name="Barry K.W."/>
            <person name="Bonito G."/>
            <person name="Buee M."/>
            <person name="Carver A."/>
            <person name="Chen C."/>
            <person name="Cichocki N."/>
            <person name="Clum A."/>
            <person name="Culley D."/>
            <person name="Crous P.W."/>
            <person name="Fauchery L."/>
            <person name="Girlanda M."/>
            <person name="Hayes R.D."/>
            <person name="Keri Z."/>
            <person name="LaButti K."/>
            <person name="Lipzen A."/>
            <person name="Lombard V."/>
            <person name="Magnuson J."/>
            <person name="Maillard F."/>
            <person name="Murat C."/>
            <person name="Nolan M."/>
            <person name="Ohm R.A."/>
            <person name="Pangilinan J."/>
            <person name="Pereira M.F."/>
            <person name="Perotto S."/>
            <person name="Peter M."/>
            <person name="Pfister S."/>
            <person name="Riley R."/>
            <person name="Sitrit Y."/>
            <person name="Stielow J.B."/>
            <person name="Szollosi G."/>
            <person name="Zifcakova L."/>
            <person name="Stursova M."/>
            <person name="Spatafora J.W."/>
            <person name="Tedersoo L."/>
            <person name="Vaario L.M."/>
            <person name="Yamada A."/>
            <person name="Yan M."/>
            <person name="Wang P."/>
            <person name="Xu J."/>
            <person name="Bruns T."/>
            <person name="Baldrian P."/>
            <person name="Vilgalys R."/>
            <person name="Dunand C."/>
            <person name="Henrissat B."/>
            <person name="Grigoriev I.V."/>
            <person name="Hibbett D."/>
            <person name="Nagy L.G."/>
            <person name="Martin F.M."/>
        </authorList>
    </citation>
    <scope>NUCLEOTIDE SEQUENCE</scope>
    <source>
        <strain evidence="3">BED1</strain>
    </source>
</reference>
<dbReference type="Proteomes" id="UP001194468">
    <property type="component" value="Unassembled WGS sequence"/>
</dbReference>
<dbReference type="InterPro" id="IPR036236">
    <property type="entry name" value="Znf_C2H2_sf"/>
</dbReference>
<dbReference type="InterPro" id="IPR013087">
    <property type="entry name" value="Znf_C2H2_type"/>
</dbReference>
<dbReference type="SUPFAM" id="SSF57667">
    <property type="entry name" value="beta-beta-alpha zinc fingers"/>
    <property type="match status" value="1"/>
</dbReference>
<gene>
    <name evidence="3" type="ORF">L210DRAFT_3118403</name>
</gene>
<evidence type="ECO:0000313" key="3">
    <source>
        <dbReference type="EMBL" id="KAF8428866.1"/>
    </source>
</evidence>
<feature type="domain" description="C2H2-type" evidence="2">
    <location>
        <begin position="177"/>
        <end position="207"/>
    </location>
</feature>
<dbReference type="EMBL" id="WHUW01000071">
    <property type="protein sequence ID" value="KAF8428866.1"/>
    <property type="molecule type" value="Genomic_DNA"/>
</dbReference>
<comment type="caution">
    <text evidence="3">The sequence shown here is derived from an EMBL/GenBank/DDBJ whole genome shotgun (WGS) entry which is preliminary data.</text>
</comment>
<evidence type="ECO:0000256" key="1">
    <source>
        <dbReference type="PROSITE-ProRule" id="PRU00042"/>
    </source>
</evidence>
<accession>A0AAD4G959</accession>
<organism evidence="3 4">
    <name type="scientific">Boletus edulis BED1</name>
    <dbReference type="NCBI Taxonomy" id="1328754"/>
    <lineage>
        <taxon>Eukaryota</taxon>
        <taxon>Fungi</taxon>
        <taxon>Dikarya</taxon>
        <taxon>Basidiomycota</taxon>
        <taxon>Agaricomycotina</taxon>
        <taxon>Agaricomycetes</taxon>
        <taxon>Agaricomycetidae</taxon>
        <taxon>Boletales</taxon>
        <taxon>Boletineae</taxon>
        <taxon>Boletaceae</taxon>
        <taxon>Boletoideae</taxon>
        <taxon>Boletus</taxon>
    </lineage>
</organism>
<reference evidence="3" key="1">
    <citation type="submission" date="2019-10" db="EMBL/GenBank/DDBJ databases">
        <authorList>
            <consortium name="DOE Joint Genome Institute"/>
            <person name="Kuo A."/>
            <person name="Miyauchi S."/>
            <person name="Kiss E."/>
            <person name="Drula E."/>
            <person name="Kohler A."/>
            <person name="Sanchez-Garcia M."/>
            <person name="Andreopoulos B."/>
            <person name="Barry K.W."/>
            <person name="Bonito G."/>
            <person name="Buee M."/>
            <person name="Carver A."/>
            <person name="Chen C."/>
            <person name="Cichocki N."/>
            <person name="Clum A."/>
            <person name="Culley D."/>
            <person name="Crous P.W."/>
            <person name="Fauchery L."/>
            <person name="Girlanda M."/>
            <person name="Hayes R."/>
            <person name="Keri Z."/>
            <person name="LaButti K."/>
            <person name="Lipzen A."/>
            <person name="Lombard V."/>
            <person name="Magnuson J."/>
            <person name="Maillard F."/>
            <person name="Morin E."/>
            <person name="Murat C."/>
            <person name="Nolan M."/>
            <person name="Ohm R."/>
            <person name="Pangilinan J."/>
            <person name="Pereira M."/>
            <person name="Perotto S."/>
            <person name="Peter M."/>
            <person name="Riley R."/>
            <person name="Sitrit Y."/>
            <person name="Stielow B."/>
            <person name="Szollosi G."/>
            <person name="Zifcakova L."/>
            <person name="Stursova M."/>
            <person name="Spatafora J.W."/>
            <person name="Tedersoo L."/>
            <person name="Vaario L.-M."/>
            <person name="Yamada A."/>
            <person name="Yan M."/>
            <person name="Wang P."/>
            <person name="Xu J."/>
            <person name="Bruns T."/>
            <person name="Baldrian P."/>
            <person name="Vilgalys R."/>
            <person name="Henrissat B."/>
            <person name="Grigoriev I.V."/>
            <person name="Hibbett D."/>
            <person name="Nagy L.G."/>
            <person name="Martin F.M."/>
        </authorList>
    </citation>
    <scope>NUCLEOTIDE SEQUENCE</scope>
    <source>
        <strain evidence="3">BED1</strain>
    </source>
</reference>
<dbReference type="AlphaFoldDB" id="A0AAD4G959"/>
<dbReference type="PROSITE" id="PS50157">
    <property type="entry name" value="ZINC_FINGER_C2H2_2"/>
    <property type="match status" value="1"/>
</dbReference>
<dbReference type="GO" id="GO:0008270">
    <property type="term" value="F:zinc ion binding"/>
    <property type="evidence" value="ECO:0007669"/>
    <property type="project" value="UniProtKB-KW"/>
</dbReference>
<proteinExistence type="predicted"/>
<keyword evidence="1" id="KW-0479">Metal-binding</keyword>
<evidence type="ECO:0000313" key="4">
    <source>
        <dbReference type="Proteomes" id="UP001194468"/>
    </source>
</evidence>
<keyword evidence="4" id="KW-1185">Reference proteome</keyword>